<evidence type="ECO:0000313" key="3">
    <source>
        <dbReference type="Proteomes" id="UP000564885"/>
    </source>
</evidence>
<feature type="region of interest" description="Disordered" evidence="1">
    <location>
        <begin position="51"/>
        <end position="95"/>
    </location>
</feature>
<feature type="compositionally biased region" description="Low complexity" evidence="1">
    <location>
        <begin position="231"/>
        <end position="244"/>
    </location>
</feature>
<gene>
    <name evidence="2" type="ORF">HJG44_04395</name>
</gene>
<feature type="region of interest" description="Disordered" evidence="1">
    <location>
        <begin position="223"/>
        <end position="254"/>
    </location>
</feature>
<comment type="caution">
    <text evidence="2">The sequence shown here is derived from an EMBL/GenBank/DDBJ whole genome shotgun (WGS) entry which is preliminary data.</text>
</comment>
<feature type="region of interest" description="Disordered" evidence="1">
    <location>
        <begin position="139"/>
        <end position="158"/>
    </location>
</feature>
<dbReference type="Proteomes" id="UP000564885">
    <property type="component" value="Unassembled WGS sequence"/>
</dbReference>
<evidence type="ECO:0000313" key="2">
    <source>
        <dbReference type="EMBL" id="NNM71637.1"/>
    </source>
</evidence>
<proteinExistence type="predicted"/>
<organism evidence="2 3">
    <name type="scientific">Enterovirga aerilata</name>
    <dbReference type="NCBI Taxonomy" id="2730920"/>
    <lineage>
        <taxon>Bacteria</taxon>
        <taxon>Pseudomonadati</taxon>
        <taxon>Pseudomonadota</taxon>
        <taxon>Alphaproteobacteria</taxon>
        <taxon>Hyphomicrobiales</taxon>
        <taxon>Methylobacteriaceae</taxon>
        <taxon>Enterovirga</taxon>
    </lineage>
</organism>
<accession>A0A849I6H0</accession>
<dbReference type="AlphaFoldDB" id="A0A849I6H0"/>
<evidence type="ECO:0008006" key="4">
    <source>
        <dbReference type="Google" id="ProtNLM"/>
    </source>
</evidence>
<keyword evidence="3" id="KW-1185">Reference proteome</keyword>
<protein>
    <recommendedName>
        <fullName evidence="4">Magnesium transporter MgtE intracellular domain-containing protein</fullName>
    </recommendedName>
</protein>
<evidence type="ECO:0000256" key="1">
    <source>
        <dbReference type="SAM" id="MobiDB-lite"/>
    </source>
</evidence>
<dbReference type="SUPFAM" id="SSF158791">
    <property type="entry name" value="MgtE N-terminal domain-like"/>
    <property type="match status" value="1"/>
</dbReference>
<dbReference type="EMBL" id="JABEPP010000001">
    <property type="protein sequence ID" value="NNM71637.1"/>
    <property type="molecule type" value="Genomic_DNA"/>
</dbReference>
<sequence length="254" mass="27265">MDGVVIAAVALLGLKVLGVFAELGASPPADARAAIPAARQSGFARVISHARTNHDSDEPMTTGSVPSKEEPAQARDEPQPAAREAAPPLQPPSPTERLLLERLSERREELQQRSREMEAREKLIQEQERRLEERLGQMRAAEEAQKAAPPPAKPGADPGALKNVVIMYETMKPKEAARVFDRLPLDVLLSVVTQMNSRKMAEILAVMTPDVAEKLTVALAKRAAGADEPKTAAAAAALPAGELPAIERPGPARR</sequence>
<reference evidence="2 3" key="1">
    <citation type="submission" date="2020-04" db="EMBL/GenBank/DDBJ databases">
        <title>Enterovirga sp. isolate from soil.</title>
        <authorList>
            <person name="Chea S."/>
            <person name="Kim D.-U."/>
        </authorList>
    </citation>
    <scope>NUCLEOTIDE SEQUENCE [LARGE SCALE GENOMIC DNA]</scope>
    <source>
        <strain evidence="2 3">DB1703</strain>
    </source>
</reference>
<name>A0A849I6H0_9HYPH</name>
<feature type="compositionally biased region" description="Basic and acidic residues" evidence="1">
    <location>
        <begin position="67"/>
        <end position="78"/>
    </location>
</feature>